<dbReference type="Proteomes" id="UP000296049">
    <property type="component" value="Unassembled WGS sequence"/>
</dbReference>
<accession>R0JM09</accession>
<gene>
    <name evidence="2" type="ORF">Anapl_11220</name>
</gene>
<evidence type="ECO:0000256" key="1">
    <source>
        <dbReference type="SAM" id="MobiDB-lite"/>
    </source>
</evidence>
<organism evidence="2 3">
    <name type="scientific">Anas platyrhynchos</name>
    <name type="common">Mallard</name>
    <name type="synonym">Anas boschas</name>
    <dbReference type="NCBI Taxonomy" id="8839"/>
    <lineage>
        <taxon>Eukaryota</taxon>
        <taxon>Metazoa</taxon>
        <taxon>Chordata</taxon>
        <taxon>Craniata</taxon>
        <taxon>Vertebrata</taxon>
        <taxon>Euteleostomi</taxon>
        <taxon>Archelosauria</taxon>
        <taxon>Archosauria</taxon>
        <taxon>Dinosauria</taxon>
        <taxon>Saurischia</taxon>
        <taxon>Theropoda</taxon>
        <taxon>Coelurosauria</taxon>
        <taxon>Aves</taxon>
        <taxon>Neognathae</taxon>
        <taxon>Galloanserae</taxon>
        <taxon>Anseriformes</taxon>
        <taxon>Anatidae</taxon>
        <taxon>Anatinae</taxon>
        <taxon>Anas</taxon>
    </lineage>
</organism>
<protein>
    <submittedName>
        <fullName evidence="2">Uncharacterized protein</fullName>
    </submittedName>
</protein>
<dbReference type="EMBL" id="KB743544">
    <property type="protein sequence ID" value="EOA98151.1"/>
    <property type="molecule type" value="Genomic_DNA"/>
</dbReference>
<keyword evidence="3" id="KW-1185">Reference proteome</keyword>
<proteinExistence type="predicted"/>
<evidence type="ECO:0000313" key="3">
    <source>
        <dbReference type="Proteomes" id="UP000296049"/>
    </source>
</evidence>
<feature type="region of interest" description="Disordered" evidence="1">
    <location>
        <begin position="28"/>
        <end position="81"/>
    </location>
</feature>
<evidence type="ECO:0000313" key="2">
    <source>
        <dbReference type="EMBL" id="EOA98151.1"/>
    </source>
</evidence>
<name>R0JM09_ANAPL</name>
<sequence>MYKLPACSNRAATQDILRSMVLPSFVPQDGLHIPTTEGTDAVQEAEGKAAARRCPQEPWRNTGTRGRNRRPAGAGSWPVTP</sequence>
<dbReference type="AlphaFoldDB" id="R0JM09"/>
<reference evidence="3" key="1">
    <citation type="journal article" date="2013" name="Nat. Genet.">
        <title>The duck genome and transcriptome provide insight into an avian influenza virus reservoir species.</title>
        <authorList>
            <person name="Huang Y."/>
            <person name="Li Y."/>
            <person name="Burt D.W."/>
            <person name="Chen H."/>
            <person name="Zhang Y."/>
            <person name="Qian W."/>
            <person name="Kim H."/>
            <person name="Gan S."/>
            <person name="Zhao Y."/>
            <person name="Li J."/>
            <person name="Yi K."/>
            <person name="Feng H."/>
            <person name="Zhu P."/>
            <person name="Li B."/>
            <person name="Liu Q."/>
            <person name="Fairley S."/>
            <person name="Magor K.E."/>
            <person name="Du Z."/>
            <person name="Hu X."/>
            <person name="Goodman L."/>
            <person name="Tafer H."/>
            <person name="Vignal A."/>
            <person name="Lee T."/>
            <person name="Kim K.W."/>
            <person name="Sheng Z."/>
            <person name="An Y."/>
            <person name="Searle S."/>
            <person name="Herrero J."/>
            <person name="Groenen M.A."/>
            <person name="Crooijmans R.P."/>
            <person name="Faraut T."/>
            <person name="Cai Q."/>
            <person name="Webster R.G."/>
            <person name="Aldridge J.R."/>
            <person name="Warren W.C."/>
            <person name="Bartschat S."/>
            <person name="Kehr S."/>
            <person name="Marz M."/>
            <person name="Stadler P.F."/>
            <person name="Smith J."/>
            <person name="Kraus R.H."/>
            <person name="Zhao Y."/>
            <person name="Ren L."/>
            <person name="Fei J."/>
            <person name="Morisson M."/>
            <person name="Kaiser P."/>
            <person name="Griffin D.K."/>
            <person name="Rao M."/>
            <person name="Pitel F."/>
            <person name="Wang J."/>
            <person name="Li N."/>
        </authorList>
    </citation>
    <scope>NUCLEOTIDE SEQUENCE [LARGE SCALE GENOMIC DNA]</scope>
</reference>